<feature type="region of interest" description="Disordered" evidence="1">
    <location>
        <begin position="1"/>
        <end position="23"/>
    </location>
</feature>
<evidence type="ECO:0000256" key="1">
    <source>
        <dbReference type="SAM" id="MobiDB-lite"/>
    </source>
</evidence>
<sequence length="324" mass="37293">MRNPFVHPSARPQRPDDPLRPQSEAGDLRFYMKLGSQRDQCLAFRRHYARQDAPAKNGHLILVTGQEKHGKTSLLGWCAAYLRRKGAPRDHHRRHLTVQSAIDSVLFADLSPFTFDSADDRVRFQKLVQILQAGGTRLPLDISSTRESEDHYRVLAHYMQKGLDCHLLIQLPPMDTMEQIRSHLWNAWPGITFLAETSPILYADLEKNTGGEPKELSTYLYEKVQDTAFSTFMHLHAGPLQDDEFVSYVRERLRISNCTVHVDDDLISEFHEHRRDIVGIGHWRSIFREIFDLPNLTALEREHFNTFSLGGTWPVSAQSKIDAE</sequence>
<dbReference type="AlphaFoldDB" id="A0A9X2GLY6"/>
<dbReference type="Proteomes" id="UP001139648">
    <property type="component" value="Unassembled WGS sequence"/>
</dbReference>
<dbReference type="RefSeq" id="WP_253744153.1">
    <property type="nucleotide sequence ID" value="NZ_BAABKA010000090.1"/>
</dbReference>
<dbReference type="EMBL" id="JAMZEB010000002">
    <property type="protein sequence ID" value="MCP2357003.1"/>
    <property type="molecule type" value="Genomic_DNA"/>
</dbReference>
<gene>
    <name evidence="2" type="ORF">HD597_004023</name>
</gene>
<accession>A0A9X2GLY6</accession>
<evidence type="ECO:0000313" key="2">
    <source>
        <dbReference type="EMBL" id="MCP2357003.1"/>
    </source>
</evidence>
<keyword evidence="3" id="KW-1185">Reference proteome</keyword>
<evidence type="ECO:0000313" key="3">
    <source>
        <dbReference type="Proteomes" id="UP001139648"/>
    </source>
</evidence>
<reference evidence="2" key="1">
    <citation type="submission" date="2022-06" db="EMBL/GenBank/DDBJ databases">
        <title>Sequencing the genomes of 1000 actinobacteria strains.</title>
        <authorList>
            <person name="Klenk H.-P."/>
        </authorList>
    </citation>
    <scope>NUCLEOTIDE SEQUENCE</scope>
    <source>
        <strain evidence="2">DSM 46694</strain>
    </source>
</reference>
<comment type="caution">
    <text evidence="2">The sequence shown here is derived from an EMBL/GenBank/DDBJ whole genome shotgun (WGS) entry which is preliminary data.</text>
</comment>
<name>A0A9X2GLY6_9ACTN</name>
<proteinExistence type="predicted"/>
<organism evidence="2 3">
    <name type="scientific">Nonomuraea thailandensis</name>
    <dbReference type="NCBI Taxonomy" id="1188745"/>
    <lineage>
        <taxon>Bacteria</taxon>
        <taxon>Bacillati</taxon>
        <taxon>Actinomycetota</taxon>
        <taxon>Actinomycetes</taxon>
        <taxon>Streptosporangiales</taxon>
        <taxon>Streptosporangiaceae</taxon>
        <taxon>Nonomuraea</taxon>
    </lineage>
</organism>
<protein>
    <submittedName>
        <fullName evidence="2">Uncharacterized protein</fullName>
    </submittedName>
</protein>